<dbReference type="Proteomes" id="UP000540698">
    <property type="component" value="Unassembled WGS sequence"/>
</dbReference>
<keyword evidence="1" id="KW-0418">Kinase</keyword>
<organism evidence="1 2">
    <name type="scientific">Nocardia gamkensis</name>
    <dbReference type="NCBI Taxonomy" id="352869"/>
    <lineage>
        <taxon>Bacteria</taxon>
        <taxon>Bacillati</taxon>
        <taxon>Actinomycetota</taxon>
        <taxon>Actinomycetes</taxon>
        <taxon>Mycobacteriales</taxon>
        <taxon>Nocardiaceae</taxon>
        <taxon>Nocardia</taxon>
    </lineage>
</organism>
<keyword evidence="2" id="KW-1185">Reference proteome</keyword>
<accession>A0A7X6R6Q2</accession>
<keyword evidence="1" id="KW-0808">Transferase</keyword>
<evidence type="ECO:0000313" key="2">
    <source>
        <dbReference type="Proteomes" id="UP000540698"/>
    </source>
</evidence>
<gene>
    <name evidence="1" type="ORF">HGB38_32025</name>
</gene>
<dbReference type="GO" id="GO:0016301">
    <property type="term" value="F:kinase activity"/>
    <property type="evidence" value="ECO:0007669"/>
    <property type="project" value="UniProtKB-KW"/>
</dbReference>
<sequence>MSAGVILYGAPANGKDTITGALTQLDPTFQLFRRIKCGPGRTVGYRMTTASEFERLSEAGELIWMNERYAARYGIDRPGLNSQFAARQIPVVHAGQPEVIWAVMKATPEVCWSVVELRCSRDVARARIIARETGDTAARLQAWDSTPLLRAADLTIRTDTVSPEEAAQSIRALVLGSNRTPTD</sequence>
<name>A0A7X6R6Q2_9NOCA</name>
<protein>
    <submittedName>
        <fullName evidence="1">Kinase</fullName>
    </submittedName>
</protein>
<dbReference type="Gene3D" id="3.40.50.300">
    <property type="entry name" value="P-loop containing nucleotide triphosphate hydrolases"/>
    <property type="match status" value="1"/>
</dbReference>
<dbReference type="AlphaFoldDB" id="A0A7X6R6Q2"/>
<comment type="caution">
    <text evidence="1">The sequence shown here is derived from an EMBL/GenBank/DDBJ whole genome shotgun (WGS) entry which is preliminary data.</text>
</comment>
<proteinExistence type="predicted"/>
<reference evidence="1 2" key="1">
    <citation type="submission" date="2020-04" db="EMBL/GenBank/DDBJ databases">
        <title>MicrobeNet Type strains.</title>
        <authorList>
            <person name="Nicholson A.C."/>
        </authorList>
    </citation>
    <scope>NUCLEOTIDE SEQUENCE [LARGE SCALE GENOMIC DNA]</scope>
    <source>
        <strain evidence="1 2">DSM 44956</strain>
    </source>
</reference>
<dbReference type="SUPFAM" id="SSF52540">
    <property type="entry name" value="P-loop containing nucleoside triphosphate hydrolases"/>
    <property type="match status" value="1"/>
</dbReference>
<dbReference type="EMBL" id="JAAXOS010000021">
    <property type="protein sequence ID" value="NKY30803.1"/>
    <property type="molecule type" value="Genomic_DNA"/>
</dbReference>
<evidence type="ECO:0000313" key="1">
    <source>
        <dbReference type="EMBL" id="NKY30803.1"/>
    </source>
</evidence>
<dbReference type="InterPro" id="IPR027417">
    <property type="entry name" value="P-loop_NTPase"/>
</dbReference>